<feature type="signal peptide" evidence="5">
    <location>
        <begin position="1"/>
        <end position="20"/>
    </location>
</feature>
<evidence type="ECO:0000256" key="3">
    <source>
        <dbReference type="SAM" id="MobiDB-lite"/>
    </source>
</evidence>
<keyword evidence="2" id="KW-0325">Glycoprotein</keyword>
<dbReference type="InterPro" id="IPR013783">
    <property type="entry name" value="Ig-like_fold"/>
</dbReference>
<dbReference type="OrthoDB" id="10043043at2759"/>
<dbReference type="Pfam" id="PF07686">
    <property type="entry name" value="V-set"/>
    <property type="match status" value="1"/>
</dbReference>
<dbReference type="InterPro" id="IPR007110">
    <property type="entry name" value="Ig-like_dom"/>
</dbReference>
<feature type="region of interest" description="Disordered" evidence="3">
    <location>
        <begin position="331"/>
        <end position="353"/>
    </location>
</feature>
<name>A0A9F3W149_PYTBI</name>
<dbReference type="Proteomes" id="UP000695026">
    <property type="component" value="Unplaced"/>
</dbReference>
<dbReference type="SUPFAM" id="SSF48726">
    <property type="entry name" value="Immunoglobulin"/>
    <property type="match status" value="3"/>
</dbReference>
<evidence type="ECO:0000259" key="6">
    <source>
        <dbReference type="PROSITE" id="PS50835"/>
    </source>
</evidence>
<keyword evidence="7" id="KW-1185">Reference proteome</keyword>
<dbReference type="SMART" id="SM00407">
    <property type="entry name" value="IGc1"/>
    <property type="match status" value="2"/>
</dbReference>
<dbReference type="RefSeq" id="XP_015744936.1">
    <property type="nucleotide sequence ID" value="XM_015889450.2"/>
</dbReference>
<evidence type="ECO:0000256" key="1">
    <source>
        <dbReference type="ARBA" id="ARBA00023157"/>
    </source>
</evidence>
<feature type="domain" description="Ig-like" evidence="6">
    <location>
        <begin position="16"/>
        <end position="127"/>
    </location>
</feature>
<dbReference type="InterPro" id="IPR051755">
    <property type="entry name" value="Ig-like_CS_Receptor"/>
</dbReference>
<feature type="chain" id="PRO_5039908099" evidence="5">
    <location>
        <begin position="21"/>
        <end position="442"/>
    </location>
</feature>
<evidence type="ECO:0000256" key="4">
    <source>
        <dbReference type="SAM" id="Phobius"/>
    </source>
</evidence>
<dbReference type="PROSITE" id="PS50835">
    <property type="entry name" value="IG_LIKE"/>
    <property type="match status" value="3"/>
</dbReference>
<keyword evidence="4" id="KW-1133">Transmembrane helix</keyword>
<gene>
    <name evidence="8" type="primary">LOC103052013</name>
</gene>
<organism evidence="7 8">
    <name type="scientific">Python bivittatus</name>
    <name type="common">Burmese python</name>
    <name type="synonym">Python molurus bivittatus</name>
    <dbReference type="NCBI Taxonomy" id="176946"/>
    <lineage>
        <taxon>Eukaryota</taxon>
        <taxon>Metazoa</taxon>
        <taxon>Chordata</taxon>
        <taxon>Craniata</taxon>
        <taxon>Vertebrata</taxon>
        <taxon>Euteleostomi</taxon>
        <taxon>Lepidosauria</taxon>
        <taxon>Squamata</taxon>
        <taxon>Bifurcata</taxon>
        <taxon>Unidentata</taxon>
        <taxon>Episquamata</taxon>
        <taxon>Toxicofera</taxon>
        <taxon>Serpentes</taxon>
        <taxon>Henophidia</taxon>
        <taxon>Pythonidae</taxon>
        <taxon>Python</taxon>
    </lineage>
</organism>
<feature type="transmembrane region" description="Helical" evidence="4">
    <location>
        <begin position="365"/>
        <end position="386"/>
    </location>
</feature>
<proteinExistence type="predicted"/>
<dbReference type="PROSITE" id="PS00290">
    <property type="entry name" value="IG_MHC"/>
    <property type="match status" value="2"/>
</dbReference>
<dbReference type="InterPro" id="IPR013106">
    <property type="entry name" value="Ig_V-set"/>
</dbReference>
<dbReference type="PANTHER" id="PTHR19971">
    <property type="entry name" value="SIGNAL-REGULATORY PROTEIN BETA"/>
    <property type="match status" value="1"/>
</dbReference>
<dbReference type="CDD" id="cd00098">
    <property type="entry name" value="IgC1"/>
    <property type="match status" value="2"/>
</dbReference>
<keyword evidence="5" id="KW-0732">Signal</keyword>
<evidence type="ECO:0000256" key="5">
    <source>
        <dbReference type="SAM" id="SignalP"/>
    </source>
</evidence>
<feature type="domain" description="Ig-like" evidence="6">
    <location>
        <begin position="131"/>
        <end position="221"/>
    </location>
</feature>
<evidence type="ECO:0000256" key="2">
    <source>
        <dbReference type="ARBA" id="ARBA00023180"/>
    </source>
</evidence>
<protein>
    <submittedName>
        <fullName evidence="8">Signal-regulatory protein beta-1-like isoform X1</fullName>
    </submittedName>
</protein>
<keyword evidence="4" id="KW-0472">Membrane</keyword>
<keyword evidence="1" id="KW-1015">Disulfide bond</keyword>
<dbReference type="GeneID" id="103052013"/>
<evidence type="ECO:0000313" key="8">
    <source>
        <dbReference type="RefSeq" id="XP_015744936.1"/>
    </source>
</evidence>
<dbReference type="InterPro" id="IPR003006">
    <property type="entry name" value="Ig/MHC_CS"/>
</dbReference>
<feature type="domain" description="Ig-like" evidence="6">
    <location>
        <begin position="232"/>
        <end position="321"/>
    </location>
</feature>
<evidence type="ECO:0000313" key="7">
    <source>
        <dbReference type="Proteomes" id="UP000695026"/>
    </source>
</evidence>
<dbReference type="InterPro" id="IPR003599">
    <property type="entry name" value="Ig_sub"/>
</dbReference>
<keyword evidence="4" id="KW-0812">Transmembrane</keyword>
<accession>A0A9F3W149</accession>
<sequence length="442" mass="48916">MSISFGYFACLLLYLPSAQAALTITIPEDTVQAKPGSDVLLPCYVEESSGHLNLERLTVIWRVDSETIAKYEDTLEANRQGAKMTREELQKGNASLLLPNVQDTDSKTYTCFVIHRPDSEKREVNLKVEAPPLIELGSTKVQLTKPSQLVCTAKDFYPGNISVTWFRNEKIVQGPEWPPAWTNGGLLFRAKSVLELIPQITDADANFTCHIQHQAMEGPLALNFQLQLQARPDLRLLTKPSGKEFVAAVCHASKFYPSQISIEWLQNGVPQTQVKTEAQRMHNGMFSVTSVLFPEKSDVEVTYTCRVEHGALNGSQQQSVLWQPEGEGDGIIHPTPPSTRSTTNKISPSPSWPTVTSTTSSAIPWLLGLAIGFGSGFSVGAAIMCYKYKVKRTSVTGMSSEKIPLRKPDEEKVHAISKPKAGETGDEPVNQEKFHYVQEQQL</sequence>
<dbReference type="Pfam" id="PF07654">
    <property type="entry name" value="C1-set"/>
    <property type="match status" value="2"/>
</dbReference>
<dbReference type="InterPro" id="IPR003597">
    <property type="entry name" value="Ig_C1-set"/>
</dbReference>
<dbReference type="OMA" id="MNISHEP"/>
<dbReference type="Gene3D" id="2.60.40.10">
    <property type="entry name" value="Immunoglobulins"/>
    <property type="match status" value="3"/>
</dbReference>
<reference evidence="8" key="1">
    <citation type="submission" date="2025-08" db="UniProtKB">
        <authorList>
            <consortium name="RefSeq"/>
        </authorList>
    </citation>
    <scope>IDENTIFICATION</scope>
    <source>
        <tissue evidence="8">Liver</tissue>
    </source>
</reference>
<dbReference type="InterPro" id="IPR036179">
    <property type="entry name" value="Ig-like_dom_sf"/>
</dbReference>
<dbReference type="AlphaFoldDB" id="A0A9F3W149"/>
<dbReference type="SMART" id="SM00409">
    <property type="entry name" value="IG"/>
    <property type="match status" value="2"/>
</dbReference>